<dbReference type="EC" id="5.2.1.8" evidence="6"/>
<evidence type="ECO:0000256" key="5">
    <source>
        <dbReference type="PROSITE-ProRule" id="PRU00277"/>
    </source>
</evidence>
<feature type="region of interest" description="Disordered" evidence="7">
    <location>
        <begin position="27"/>
        <end position="83"/>
    </location>
</feature>
<evidence type="ECO:0000259" key="9">
    <source>
        <dbReference type="PROSITE" id="PS50059"/>
    </source>
</evidence>
<evidence type="ECO:0000256" key="6">
    <source>
        <dbReference type="RuleBase" id="RU003915"/>
    </source>
</evidence>
<feature type="chain" id="PRO_5046291122" description="Peptidyl-prolyl cis-trans isomerase" evidence="8">
    <location>
        <begin position="24"/>
        <end position="194"/>
    </location>
</feature>
<evidence type="ECO:0000313" key="11">
    <source>
        <dbReference type="Proteomes" id="UP001330812"/>
    </source>
</evidence>
<evidence type="ECO:0000313" key="10">
    <source>
        <dbReference type="EMBL" id="WSE31167.1"/>
    </source>
</evidence>
<dbReference type="Gene3D" id="3.10.50.40">
    <property type="match status" value="1"/>
</dbReference>
<evidence type="ECO:0000256" key="2">
    <source>
        <dbReference type="ARBA" id="ARBA00006577"/>
    </source>
</evidence>
<gene>
    <name evidence="10" type="ORF">VSH64_03420</name>
</gene>
<dbReference type="PANTHER" id="PTHR43811">
    <property type="entry name" value="FKBP-TYPE PEPTIDYL-PROLYL CIS-TRANS ISOMERASE FKPA"/>
    <property type="match status" value="1"/>
</dbReference>
<proteinExistence type="inferred from homology"/>
<dbReference type="RefSeq" id="WP_326833974.1">
    <property type="nucleotide sequence ID" value="NZ_CP142149.1"/>
</dbReference>
<evidence type="ECO:0000256" key="8">
    <source>
        <dbReference type="SAM" id="SignalP"/>
    </source>
</evidence>
<dbReference type="PANTHER" id="PTHR43811:SF19">
    <property type="entry name" value="39 KDA FK506-BINDING NUCLEAR PROTEIN"/>
    <property type="match status" value="1"/>
</dbReference>
<evidence type="ECO:0000256" key="4">
    <source>
        <dbReference type="ARBA" id="ARBA00023235"/>
    </source>
</evidence>
<accession>A0ABZ1I9T0</accession>
<feature type="compositionally biased region" description="Low complexity" evidence="7">
    <location>
        <begin position="27"/>
        <end position="53"/>
    </location>
</feature>
<name>A0ABZ1I9T0_9PSEU</name>
<protein>
    <recommendedName>
        <fullName evidence="6">Peptidyl-prolyl cis-trans isomerase</fullName>
        <ecNumber evidence="6">5.2.1.8</ecNumber>
    </recommendedName>
</protein>
<reference evidence="10 11" key="1">
    <citation type="journal article" date="2015" name="Int. J. Syst. Evol. Microbiol.">
        <title>Amycolatopsis rhabdoformis sp. nov., an actinomycete isolated from a tropical forest soil.</title>
        <authorList>
            <person name="Souza W.R."/>
            <person name="Silva R.E."/>
            <person name="Goodfellow M."/>
            <person name="Busarakam K."/>
            <person name="Figueiro F.S."/>
            <person name="Ferreira D."/>
            <person name="Rodrigues-Filho E."/>
            <person name="Moraes L.A.B."/>
            <person name="Zucchi T.D."/>
        </authorList>
    </citation>
    <scope>NUCLEOTIDE SEQUENCE [LARGE SCALE GENOMIC DNA]</scope>
    <source>
        <strain evidence="10 11">NCIMB 14900</strain>
    </source>
</reference>
<dbReference type="PROSITE" id="PS51257">
    <property type="entry name" value="PROKAR_LIPOPROTEIN"/>
    <property type="match status" value="1"/>
</dbReference>
<keyword evidence="8" id="KW-0732">Signal</keyword>
<dbReference type="InterPro" id="IPR046357">
    <property type="entry name" value="PPIase_dom_sf"/>
</dbReference>
<feature type="compositionally biased region" description="Basic and acidic residues" evidence="7">
    <location>
        <begin position="54"/>
        <end position="64"/>
    </location>
</feature>
<comment type="similarity">
    <text evidence="2 6">Belongs to the FKBP-type PPIase family.</text>
</comment>
<dbReference type="PROSITE" id="PS50059">
    <property type="entry name" value="FKBP_PPIASE"/>
    <property type="match status" value="1"/>
</dbReference>
<evidence type="ECO:0000256" key="3">
    <source>
        <dbReference type="ARBA" id="ARBA00023110"/>
    </source>
</evidence>
<dbReference type="GO" id="GO:0003755">
    <property type="term" value="F:peptidyl-prolyl cis-trans isomerase activity"/>
    <property type="evidence" value="ECO:0007669"/>
    <property type="project" value="UniProtKB-EC"/>
</dbReference>
<sequence length="194" mass="19783">MQRIGKIASVGAAALAVAFSLTACGGDDTAAQPSATPSAPAAPSSSAAQAAQPKGRECTADDIKTTGTFGQPPTITIPDDCDPPKKLITKDLVEGTGNGAKAGQQVSMNYSLVTWSDKKKLDSSFDRGQTFDLQLGAGEVIPGWDQGLVGIKQGGRRLLIIPPDLGYGQGGNGIAPNETLVFVTDAVTVPADKS</sequence>
<keyword evidence="11" id="KW-1185">Reference proteome</keyword>
<dbReference type="SUPFAM" id="SSF54534">
    <property type="entry name" value="FKBP-like"/>
    <property type="match status" value="1"/>
</dbReference>
<evidence type="ECO:0000256" key="7">
    <source>
        <dbReference type="SAM" id="MobiDB-lite"/>
    </source>
</evidence>
<comment type="catalytic activity">
    <reaction evidence="1 5 6">
        <text>[protein]-peptidylproline (omega=180) = [protein]-peptidylproline (omega=0)</text>
        <dbReference type="Rhea" id="RHEA:16237"/>
        <dbReference type="Rhea" id="RHEA-COMP:10747"/>
        <dbReference type="Rhea" id="RHEA-COMP:10748"/>
        <dbReference type="ChEBI" id="CHEBI:83833"/>
        <dbReference type="ChEBI" id="CHEBI:83834"/>
        <dbReference type="EC" id="5.2.1.8"/>
    </reaction>
</comment>
<organism evidence="10 11">
    <name type="scientific">Amycolatopsis rhabdoformis</name>
    <dbReference type="NCBI Taxonomy" id="1448059"/>
    <lineage>
        <taxon>Bacteria</taxon>
        <taxon>Bacillati</taxon>
        <taxon>Actinomycetota</taxon>
        <taxon>Actinomycetes</taxon>
        <taxon>Pseudonocardiales</taxon>
        <taxon>Pseudonocardiaceae</taxon>
        <taxon>Amycolatopsis</taxon>
    </lineage>
</organism>
<dbReference type="EMBL" id="CP142149">
    <property type="protein sequence ID" value="WSE31167.1"/>
    <property type="molecule type" value="Genomic_DNA"/>
</dbReference>
<evidence type="ECO:0000256" key="1">
    <source>
        <dbReference type="ARBA" id="ARBA00000971"/>
    </source>
</evidence>
<feature type="signal peptide" evidence="8">
    <location>
        <begin position="1"/>
        <end position="23"/>
    </location>
</feature>
<feature type="domain" description="PPIase FKBP-type" evidence="9">
    <location>
        <begin position="103"/>
        <end position="190"/>
    </location>
</feature>
<keyword evidence="4 5" id="KW-0413">Isomerase</keyword>
<dbReference type="Proteomes" id="UP001330812">
    <property type="component" value="Chromosome"/>
</dbReference>
<keyword evidence="3 5" id="KW-0697">Rotamase</keyword>
<dbReference type="Pfam" id="PF00254">
    <property type="entry name" value="FKBP_C"/>
    <property type="match status" value="1"/>
</dbReference>
<dbReference type="InterPro" id="IPR001179">
    <property type="entry name" value="PPIase_FKBP_dom"/>
</dbReference>